<keyword evidence="3" id="KW-0833">Ubl conjugation pathway</keyword>
<dbReference type="AlphaFoldDB" id="A0A1E5UVV7"/>
<comment type="catalytic activity">
    <reaction evidence="1">
        <text>S-ubiquitinyl-[E2 ubiquitin-conjugating enzyme]-L-cysteine + [acceptor protein]-L-lysine = [E2 ubiquitin-conjugating enzyme]-L-cysteine + N(6)-ubiquitinyl-[acceptor protein]-L-lysine.</text>
        <dbReference type="EC" id="2.3.2.27"/>
    </reaction>
</comment>
<evidence type="ECO:0000256" key="2">
    <source>
        <dbReference type="ARBA" id="ARBA00012483"/>
    </source>
</evidence>
<sequence length="314" mass="33189">GRRGSTQAAASDSSAGKGEQRVASPGCARGRAGAQACGSGGGGRLGLAARARRSGAAARPAGRRHQSDPARSRLCSGALAELAGFVAAVRELPFAKGLPRRDPGSGAGKARESLAARAAVEKLVLGATARGGFVRFKADIPTTISKGAPDFCSVYVVNKGKVSSQPNSIRAAPRVSPLRSQIAAPCQASTGRRSIDHHPAIPARMSNSSADSYDHSFKMSQTPSKWGGSMHHTNFSQTPLRHVPRWLPHFPKGWEARPHGHGEAAAKDEEDIREVSTVMANGNGVRRAVPENMENVSFRLGEKRRRRHVAPPER</sequence>
<feature type="compositionally biased region" description="Low complexity" evidence="4">
    <location>
        <begin position="46"/>
        <end position="60"/>
    </location>
</feature>
<dbReference type="PANTHER" id="PTHR45647:SF83">
    <property type="entry name" value="SERINE THREONINE KINASE"/>
    <property type="match status" value="1"/>
</dbReference>
<evidence type="ECO:0000256" key="3">
    <source>
        <dbReference type="ARBA" id="ARBA00022786"/>
    </source>
</evidence>
<dbReference type="InterPro" id="IPR051348">
    <property type="entry name" value="U-box_ubiquitin_ligases"/>
</dbReference>
<reference evidence="5 6" key="1">
    <citation type="submission" date="2016-09" db="EMBL/GenBank/DDBJ databases">
        <title>The draft genome of Dichanthelium oligosanthes: A C3 panicoid grass species.</title>
        <authorList>
            <person name="Studer A.J."/>
            <person name="Schnable J.C."/>
            <person name="Brutnell T.P."/>
        </authorList>
    </citation>
    <scope>NUCLEOTIDE SEQUENCE [LARGE SCALE GENOMIC DNA]</scope>
    <source>
        <strain evidence="6">cv. Kellogg 1175</strain>
        <tissue evidence="5">Leaf</tissue>
    </source>
</reference>
<feature type="compositionally biased region" description="Low complexity" evidence="4">
    <location>
        <begin position="25"/>
        <end position="37"/>
    </location>
</feature>
<feature type="compositionally biased region" description="Polar residues" evidence="4">
    <location>
        <begin position="1"/>
        <end position="14"/>
    </location>
</feature>
<dbReference type="GO" id="GO:0061630">
    <property type="term" value="F:ubiquitin protein ligase activity"/>
    <property type="evidence" value="ECO:0007669"/>
    <property type="project" value="UniProtKB-EC"/>
</dbReference>
<feature type="non-terminal residue" evidence="5">
    <location>
        <position position="1"/>
    </location>
</feature>
<feature type="region of interest" description="Disordered" evidence="4">
    <location>
        <begin position="1"/>
        <end position="72"/>
    </location>
</feature>
<keyword evidence="6" id="KW-1185">Reference proteome</keyword>
<dbReference type="EMBL" id="LWDX02061182">
    <property type="protein sequence ID" value="OEL17072.1"/>
    <property type="molecule type" value="Genomic_DNA"/>
</dbReference>
<dbReference type="Proteomes" id="UP000095767">
    <property type="component" value="Unassembled WGS sequence"/>
</dbReference>
<evidence type="ECO:0000256" key="1">
    <source>
        <dbReference type="ARBA" id="ARBA00000900"/>
    </source>
</evidence>
<evidence type="ECO:0000313" key="6">
    <source>
        <dbReference type="Proteomes" id="UP000095767"/>
    </source>
</evidence>
<organism evidence="5 6">
    <name type="scientific">Dichanthelium oligosanthes</name>
    <dbReference type="NCBI Taxonomy" id="888268"/>
    <lineage>
        <taxon>Eukaryota</taxon>
        <taxon>Viridiplantae</taxon>
        <taxon>Streptophyta</taxon>
        <taxon>Embryophyta</taxon>
        <taxon>Tracheophyta</taxon>
        <taxon>Spermatophyta</taxon>
        <taxon>Magnoliopsida</taxon>
        <taxon>Liliopsida</taxon>
        <taxon>Poales</taxon>
        <taxon>Poaceae</taxon>
        <taxon>PACMAD clade</taxon>
        <taxon>Panicoideae</taxon>
        <taxon>Panicodae</taxon>
        <taxon>Paniceae</taxon>
        <taxon>Dichantheliinae</taxon>
        <taxon>Dichanthelium</taxon>
    </lineage>
</organism>
<dbReference type="EC" id="2.3.2.27" evidence="2"/>
<dbReference type="STRING" id="888268.A0A1E5UVV7"/>
<protein>
    <recommendedName>
        <fullName evidence="2">RING-type E3 ubiquitin transferase</fullName>
        <ecNumber evidence="2">2.3.2.27</ecNumber>
    </recommendedName>
</protein>
<dbReference type="PANTHER" id="PTHR45647">
    <property type="entry name" value="OS02G0152300 PROTEIN"/>
    <property type="match status" value="1"/>
</dbReference>
<comment type="caution">
    <text evidence="5">The sequence shown here is derived from an EMBL/GenBank/DDBJ whole genome shotgun (WGS) entry which is preliminary data.</text>
</comment>
<dbReference type="OrthoDB" id="786795at2759"/>
<evidence type="ECO:0000313" key="5">
    <source>
        <dbReference type="EMBL" id="OEL17072.1"/>
    </source>
</evidence>
<accession>A0A1E5UVV7</accession>
<evidence type="ECO:0000256" key="4">
    <source>
        <dbReference type="SAM" id="MobiDB-lite"/>
    </source>
</evidence>
<name>A0A1E5UVV7_9POAL</name>
<proteinExistence type="predicted"/>
<gene>
    <name evidence="5" type="ORF">BAE44_0021909</name>
</gene>